<dbReference type="InterPro" id="IPR007065">
    <property type="entry name" value="HPP"/>
</dbReference>
<reference evidence="4" key="1">
    <citation type="journal article" date="2015" name="BMC Genomics">
        <title>Genomic and transcriptomic analysis of the endophytic fungus Pestalotiopsis fici reveals its lifestyle and high potential for synthesis of natural products.</title>
        <authorList>
            <person name="Wang X."/>
            <person name="Zhang X."/>
            <person name="Liu L."/>
            <person name="Xiang M."/>
            <person name="Wang W."/>
            <person name="Sun X."/>
            <person name="Che Y."/>
            <person name="Guo L."/>
            <person name="Liu G."/>
            <person name="Guo L."/>
            <person name="Wang C."/>
            <person name="Yin W.B."/>
            <person name="Stadler M."/>
            <person name="Zhang X."/>
            <person name="Liu X."/>
        </authorList>
    </citation>
    <scope>NUCLEOTIDE SEQUENCE [LARGE SCALE GENOMIC DNA]</scope>
    <source>
        <strain evidence="4">W106-1 / CGMCC3.15140</strain>
    </source>
</reference>
<dbReference type="Proteomes" id="UP000030651">
    <property type="component" value="Unassembled WGS sequence"/>
</dbReference>
<keyword evidence="1" id="KW-0472">Membrane</keyword>
<dbReference type="RefSeq" id="XP_007835251.1">
    <property type="nucleotide sequence ID" value="XM_007837060.1"/>
</dbReference>
<protein>
    <recommendedName>
        <fullName evidence="2">HPP transmembrane region domain-containing protein</fullName>
    </recommendedName>
</protein>
<dbReference type="EMBL" id="KI912113">
    <property type="protein sequence ID" value="ETS80950.1"/>
    <property type="molecule type" value="Genomic_DNA"/>
</dbReference>
<dbReference type="InParanoid" id="W3X4F9"/>
<dbReference type="PANTHER" id="PTHR33741:SF5">
    <property type="entry name" value="TRANSMEMBRANE PROTEIN DDB_G0269096-RELATED"/>
    <property type="match status" value="1"/>
</dbReference>
<dbReference type="AlphaFoldDB" id="W3X4F9"/>
<dbReference type="OMA" id="PLYWWTS"/>
<dbReference type="GeneID" id="19273492"/>
<dbReference type="PANTHER" id="PTHR33741">
    <property type="entry name" value="TRANSMEMBRANE PROTEIN DDB_G0269096-RELATED"/>
    <property type="match status" value="1"/>
</dbReference>
<feature type="transmembrane region" description="Helical" evidence="1">
    <location>
        <begin position="46"/>
        <end position="69"/>
    </location>
</feature>
<dbReference type="InterPro" id="IPR058581">
    <property type="entry name" value="TM_HPP"/>
</dbReference>
<evidence type="ECO:0000256" key="1">
    <source>
        <dbReference type="SAM" id="Phobius"/>
    </source>
</evidence>
<sequence length="284" mass="31292">MDGNAAQRNFTIDQYVNPWIPRPPWAYLPYPVAHFLGYRSSPRRDAGYIVTILWAAVGVFTGLLLIEITGRYIPSFQQHDAPVIIGSFGAAAVLEFYAIDSPLAQPRNAVFGQLLASIIGVGIRKLFEKGESLQNLMWLGGSVSCALATAVMALTGTVHPPAGATALLAVVDNNVAAIGWFLLPVILLGCVLMQIVALLLNNVHRRFPLYWWSPEEVGYGWSNEDSRAKDTEKNDLCDSSRAEARASHHTFVQLVVSREHLHVPETVYITPEEFAVLEALRARL</sequence>
<dbReference type="Pfam" id="PF04982">
    <property type="entry name" value="TM_HPP"/>
    <property type="match status" value="1"/>
</dbReference>
<evidence type="ECO:0000259" key="2">
    <source>
        <dbReference type="Pfam" id="PF04982"/>
    </source>
</evidence>
<feature type="transmembrane region" description="Helical" evidence="1">
    <location>
        <begin position="178"/>
        <end position="200"/>
    </location>
</feature>
<keyword evidence="4" id="KW-1185">Reference proteome</keyword>
<feature type="transmembrane region" description="Helical" evidence="1">
    <location>
        <begin position="136"/>
        <end position="158"/>
    </location>
</feature>
<feature type="transmembrane region" description="Helical" evidence="1">
    <location>
        <begin position="81"/>
        <end position="98"/>
    </location>
</feature>
<name>W3X4F9_PESFW</name>
<evidence type="ECO:0000313" key="3">
    <source>
        <dbReference type="EMBL" id="ETS80950.1"/>
    </source>
</evidence>
<proteinExistence type="predicted"/>
<dbReference type="HOGENOM" id="CLU_040397_0_1_1"/>
<organism evidence="3 4">
    <name type="scientific">Pestalotiopsis fici (strain W106-1 / CGMCC3.15140)</name>
    <dbReference type="NCBI Taxonomy" id="1229662"/>
    <lineage>
        <taxon>Eukaryota</taxon>
        <taxon>Fungi</taxon>
        <taxon>Dikarya</taxon>
        <taxon>Ascomycota</taxon>
        <taxon>Pezizomycotina</taxon>
        <taxon>Sordariomycetes</taxon>
        <taxon>Xylariomycetidae</taxon>
        <taxon>Amphisphaeriales</taxon>
        <taxon>Sporocadaceae</taxon>
        <taxon>Pestalotiopsis</taxon>
    </lineage>
</organism>
<feature type="domain" description="HPP transmembrane region" evidence="2">
    <location>
        <begin position="49"/>
        <end position="208"/>
    </location>
</feature>
<dbReference type="KEGG" id="pfy:PFICI_08479"/>
<keyword evidence="1" id="KW-0812">Transmembrane</keyword>
<feature type="transmembrane region" description="Helical" evidence="1">
    <location>
        <begin position="110"/>
        <end position="127"/>
    </location>
</feature>
<accession>W3X4F9</accession>
<keyword evidence="1" id="KW-1133">Transmembrane helix</keyword>
<dbReference type="OrthoDB" id="2016548at2759"/>
<dbReference type="eggNOG" id="ENOG502S3SU">
    <property type="taxonomic scope" value="Eukaryota"/>
</dbReference>
<evidence type="ECO:0000313" key="4">
    <source>
        <dbReference type="Proteomes" id="UP000030651"/>
    </source>
</evidence>
<gene>
    <name evidence="3" type="ORF">PFICI_08479</name>
</gene>